<dbReference type="RefSeq" id="WP_189211544.1">
    <property type="nucleotide sequence ID" value="NZ_BMRB01000002.1"/>
</dbReference>
<dbReference type="GO" id="GO:0008734">
    <property type="term" value="F:L-aspartate oxidase activity"/>
    <property type="evidence" value="ECO:0007669"/>
    <property type="project" value="UniProtKB-UniRule"/>
</dbReference>
<evidence type="ECO:0000256" key="1">
    <source>
        <dbReference type="ARBA" id="ARBA00001974"/>
    </source>
</evidence>
<dbReference type="PANTHER" id="PTHR42716">
    <property type="entry name" value="L-ASPARTATE OXIDASE"/>
    <property type="match status" value="1"/>
</dbReference>
<evidence type="ECO:0000256" key="2">
    <source>
        <dbReference type="ARBA" id="ARBA00004950"/>
    </source>
</evidence>
<evidence type="ECO:0000256" key="12">
    <source>
        <dbReference type="NCBIfam" id="TIGR00551"/>
    </source>
</evidence>
<evidence type="ECO:0000256" key="11">
    <source>
        <dbReference type="ARBA" id="ARBA00048305"/>
    </source>
</evidence>
<proteinExistence type="inferred from homology"/>
<comment type="catalytic activity">
    <reaction evidence="11">
        <text>L-aspartate + O2 = iminosuccinate + H2O2</text>
        <dbReference type="Rhea" id="RHEA:25876"/>
        <dbReference type="ChEBI" id="CHEBI:15379"/>
        <dbReference type="ChEBI" id="CHEBI:16240"/>
        <dbReference type="ChEBI" id="CHEBI:29991"/>
        <dbReference type="ChEBI" id="CHEBI:77875"/>
        <dbReference type="EC" id="1.4.3.16"/>
    </reaction>
    <physiologicalReaction direction="left-to-right" evidence="11">
        <dbReference type="Rhea" id="RHEA:25877"/>
    </physiologicalReaction>
</comment>
<keyword evidence="9 13" id="KW-0560">Oxidoreductase</keyword>
<dbReference type="InterPro" id="IPR037099">
    <property type="entry name" value="Fum_R/Succ_DH_flav-like_C_sf"/>
</dbReference>
<keyword evidence="7 13" id="KW-0662">Pyridine nucleotide biosynthesis</keyword>
<dbReference type="Gene3D" id="3.50.50.60">
    <property type="entry name" value="FAD/NAD(P)-binding domain"/>
    <property type="match status" value="1"/>
</dbReference>
<dbReference type="AlphaFoldDB" id="A0A918LF12"/>
<protein>
    <recommendedName>
        <fullName evidence="5 12">L-aspartate oxidase</fullName>
        <ecNumber evidence="4 12">1.4.3.16</ecNumber>
    </recommendedName>
</protein>
<dbReference type="Pfam" id="PF00890">
    <property type="entry name" value="FAD_binding_2"/>
    <property type="match status" value="1"/>
</dbReference>
<comment type="subcellular location">
    <subcellularLocation>
        <location evidence="13">Cytoplasm</location>
    </subcellularLocation>
</comment>
<name>A0A918LF12_9PSEU</name>
<comment type="caution">
    <text evidence="16">The sequence shown here is derived from an EMBL/GenBank/DDBJ whole genome shotgun (WGS) entry which is preliminary data.</text>
</comment>
<evidence type="ECO:0000313" key="17">
    <source>
        <dbReference type="Proteomes" id="UP000660680"/>
    </source>
</evidence>
<evidence type="ECO:0000259" key="15">
    <source>
        <dbReference type="Pfam" id="PF02910"/>
    </source>
</evidence>
<evidence type="ECO:0000256" key="6">
    <source>
        <dbReference type="ARBA" id="ARBA00022630"/>
    </source>
</evidence>
<keyword evidence="8 13" id="KW-0274">FAD</keyword>
<dbReference type="PRINTS" id="PR00368">
    <property type="entry name" value="FADPNR"/>
</dbReference>
<dbReference type="InterPro" id="IPR005288">
    <property type="entry name" value="NadB"/>
</dbReference>
<dbReference type="GO" id="GO:0005737">
    <property type="term" value="C:cytoplasm"/>
    <property type="evidence" value="ECO:0007669"/>
    <property type="project" value="UniProtKB-SubCell"/>
</dbReference>
<dbReference type="SUPFAM" id="SSF56425">
    <property type="entry name" value="Succinate dehydrogenase/fumarate reductase flavoprotein, catalytic domain"/>
    <property type="match status" value="1"/>
</dbReference>
<dbReference type="GO" id="GO:0033765">
    <property type="term" value="F:steroid dehydrogenase activity, acting on the CH-CH group of donors"/>
    <property type="evidence" value="ECO:0007669"/>
    <property type="project" value="UniProtKB-ARBA"/>
</dbReference>
<comment type="similarity">
    <text evidence="3 13">Belongs to the FAD-dependent oxidoreductase 2 family. NadB subfamily.</text>
</comment>
<evidence type="ECO:0000256" key="5">
    <source>
        <dbReference type="ARBA" id="ARBA00021901"/>
    </source>
</evidence>
<dbReference type="NCBIfam" id="TIGR00551">
    <property type="entry name" value="nadB"/>
    <property type="match status" value="1"/>
</dbReference>
<organism evidence="16 17">
    <name type="scientific">Actinokineospora fastidiosa</name>
    <dbReference type="NCBI Taxonomy" id="1816"/>
    <lineage>
        <taxon>Bacteria</taxon>
        <taxon>Bacillati</taxon>
        <taxon>Actinomycetota</taxon>
        <taxon>Actinomycetes</taxon>
        <taxon>Pseudonocardiales</taxon>
        <taxon>Pseudonocardiaceae</taxon>
        <taxon>Actinokineospora</taxon>
    </lineage>
</organism>
<dbReference type="GO" id="GO:0034628">
    <property type="term" value="P:'de novo' NAD+ biosynthetic process from L-aspartate"/>
    <property type="evidence" value="ECO:0007669"/>
    <property type="project" value="TreeGrafter"/>
</dbReference>
<evidence type="ECO:0000256" key="4">
    <source>
        <dbReference type="ARBA" id="ARBA00012173"/>
    </source>
</evidence>
<dbReference type="InterPro" id="IPR003953">
    <property type="entry name" value="FAD-dep_OxRdtase_2_FAD-bd"/>
</dbReference>
<dbReference type="PRINTS" id="PR00411">
    <property type="entry name" value="PNDRDTASEI"/>
</dbReference>
<keyword evidence="6 13" id="KW-0285">Flavoprotein</keyword>
<evidence type="ECO:0000256" key="10">
    <source>
        <dbReference type="ARBA" id="ARBA00029426"/>
    </source>
</evidence>
<comment type="function">
    <text evidence="10">Catalyzes the oxidation of L-aspartate to iminoaspartate, the first step in the de novo biosynthesis of NAD(+).</text>
</comment>
<dbReference type="Gene3D" id="1.20.58.100">
    <property type="entry name" value="Fumarate reductase/succinate dehydrogenase flavoprotein-like, C-terminal domain"/>
    <property type="match status" value="1"/>
</dbReference>
<evidence type="ECO:0000259" key="14">
    <source>
        <dbReference type="Pfam" id="PF00890"/>
    </source>
</evidence>
<dbReference type="Proteomes" id="UP000660680">
    <property type="component" value="Unassembled WGS sequence"/>
</dbReference>
<reference evidence="16" key="1">
    <citation type="journal article" date="2014" name="Int. J. Syst. Evol. Microbiol.">
        <title>Complete genome sequence of Corynebacterium casei LMG S-19264T (=DSM 44701T), isolated from a smear-ripened cheese.</title>
        <authorList>
            <consortium name="US DOE Joint Genome Institute (JGI-PGF)"/>
            <person name="Walter F."/>
            <person name="Albersmeier A."/>
            <person name="Kalinowski J."/>
            <person name="Ruckert C."/>
        </authorList>
    </citation>
    <scope>NUCLEOTIDE SEQUENCE</scope>
    <source>
        <strain evidence="16">JCM 3276</strain>
    </source>
</reference>
<dbReference type="Pfam" id="PF02910">
    <property type="entry name" value="Succ_DH_flav_C"/>
    <property type="match status" value="1"/>
</dbReference>
<dbReference type="SUPFAM" id="SSF51905">
    <property type="entry name" value="FAD/NAD(P)-binding domain"/>
    <property type="match status" value="1"/>
</dbReference>
<dbReference type="InterPro" id="IPR015939">
    <property type="entry name" value="Fum_Rdtase/Succ_DH_flav-like_C"/>
</dbReference>
<evidence type="ECO:0000256" key="3">
    <source>
        <dbReference type="ARBA" id="ARBA00008562"/>
    </source>
</evidence>
<feature type="domain" description="FAD-dependent oxidoreductase 2 FAD-binding" evidence="14">
    <location>
        <begin position="10"/>
        <end position="390"/>
    </location>
</feature>
<dbReference type="SUPFAM" id="SSF46977">
    <property type="entry name" value="Succinate dehydrogenase/fumarate reductase flavoprotein C-terminal domain"/>
    <property type="match status" value="1"/>
</dbReference>
<comment type="pathway">
    <text evidence="2 13">Cofactor biosynthesis; NAD(+) biosynthesis; iminoaspartate from L-aspartate (oxidase route): step 1/1.</text>
</comment>
<dbReference type="InterPro" id="IPR027477">
    <property type="entry name" value="Succ_DH/fumarate_Rdtase_cat_sf"/>
</dbReference>
<gene>
    <name evidence="16" type="primary">nadB</name>
    <name evidence="16" type="ORF">GCM10010171_36210</name>
</gene>
<dbReference type="PANTHER" id="PTHR42716:SF2">
    <property type="entry name" value="L-ASPARTATE OXIDASE, CHLOROPLASTIC"/>
    <property type="match status" value="1"/>
</dbReference>
<feature type="domain" description="Fumarate reductase/succinate dehydrogenase flavoprotein-like C-terminal" evidence="15">
    <location>
        <begin position="433"/>
        <end position="508"/>
    </location>
</feature>
<dbReference type="EC" id="1.4.3.16" evidence="4 12"/>
<comment type="cofactor">
    <cofactor evidence="1 13">
        <name>FAD</name>
        <dbReference type="ChEBI" id="CHEBI:57692"/>
    </cofactor>
</comment>
<sequence length="535" mass="54074">MTARWAARADLVVVGTGVAGLTAALRARELGLRVLVVTKAEAEDGNTRYAQGGVAVVLPGEHDPGDSVERHIADTLTAGAGLCDEDAVRAIVADGPDAVSRLMYLGAVFDSGPDGRLARTREGGHSAFRVVHAGGDATGAEVERALLAATRDGRVPVLEGHVAVDAVRTASGAVAGLLVLDGSGVPGVLGAQAVLLATGGLGQLYQATSNPEVATGDGVALALRAGAPVADIEFVQFHPTVLYTGAGARGRCPLVTEAVRGEGAVLVDALGNRVMAGVHPLADLAPRDVVAAAITRHTASAPGGVDDHVFLDATGIDSFPARFPTVHAACVAEGIDPAVSPIPVAPAAHFACGGVVATVDGRTPVAGLYAAGEVASTGLHGANRLASNSLLEGLVVGRRAAEAVAADLAAGLLARPATDAALPVAPVAARDSLQRVMSRYAAIGRDAEGLAVVGSVLDVSSVDRELTTRELVEDAALTLVARALIASASARTESRGCHVRTDFPARDELARRLFIRTTPSGQPVLAWPLSLRGAA</sequence>
<dbReference type="InterPro" id="IPR036188">
    <property type="entry name" value="FAD/NAD-bd_sf"/>
</dbReference>
<evidence type="ECO:0000256" key="13">
    <source>
        <dbReference type="RuleBase" id="RU362049"/>
    </source>
</evidence>
<reference evidence="16" key="2">
    <citation type="submission" date="2020-09" db="EMBL/GenBank/DDBJ databases">
        <authorList>
            <person name="Sun Q."/>
            <person name="Ohkuma M."/>
        </authorList>
    </citation>
    <scope>NUCLEOTIDE SEQUENCE</scope>
    <source>
        <strain evidence="16">JCM 3276</strain>
    </source>
</reference>
<evidence type="ECO:0000313" key="16">
    <source>
        <dbReference type="EMBL" id="GGS38062.1"/>
    </source>
</evidence>
<dbReference type="FunFam" id="3.90.700.10:FF:000002">
    <property type="entry name" value="L-aspartate oxidase"/>
    <property type="match status" value="1"/>
</dbReference>
<evidence type="ECO:0000256" key="9">
    <source>
        <dbReference type="ARBA" id="ARBA00023002"/>
    </source>
</evidence>
<dbReference type="Gene3D" id="3.90.700.10">
    <property type="entry name" value="Succinate dehydrogenase/fumarate reductase flavoprotein, catalytic domain"/>
    <property type="match status" value="1"/>
</dbReference>
<accession>A0A918LF12</accession>
<dbReference type="NCBIfam" id="NF005867">
    <property type="entry name" value="PRK07804.1"/>
    <property type="match status" value="1"/>
</dbReference>
<keyword evidence="17" id="KW-1185">Reference proteome</keyword>
<dbReference type="EMBL" id="BMRB01000002">
    <property type="protein sequence ID" value="GGS38062.1"/>
    <property type="molecule type" value="Genomic_DNA"/>
</dbReference>
<evidence type="ECO:0000256" key="7">
    <source>
        <dbReference type="ARBA" id="ARBA00022642"/>
    </source>
</evidence>
<evidence type="ECO:0000256" key="8">
    <source>
        <dbReference type="ARBA" id="ARBA00022827"/>
    </source>
</evidence>